<evidence type="ECO:0000256" key="8">
    <source>
        <dbReference type="ARBA" id="ARBA00022777"/>
    </source>
</evidence>
<accession>A0ABT6NEY9</accession>
<dbReference type="PANTHER" id="PTHR45569">
    <property type="entry name" value="SENSOR PROTEIN KDPD"/>
    <property type="match status" value="1"/>
</dbReference>
<dbReference type="InterPro" id="IPR003594">
    <property type="entry name" value="HATPase_dom"/>
</dbReference>
<dbReference type="Pfam" id="PF13493">
    <property type="entry name" value="DUF4118"/>
    <property type="match status" value="1"/>
</dbReference>
<dbReference type="Gene3D" id="3.30.565.10">
    <property type="entry name" value="Histidine kinase-like ATPase, C-terminal domain"/>
    <property type="match status" value="1"/>
</dbReference>
<dbReference type="Pfam" id="PF02518">
    <property type="entry name" value="HATPase_c"/>
    <property type="match status" value="1"/>
</dbReference>
<dbReference type="InterPro" id="IPR003661">
    <property type="entry name" value="HisK_dim/P_dom"/>
</dbReference>
<evidence type="ECO:0000256" key="10">
    <source>
        <dbReference type="ARBA" id="ARBA00022989"/>
    </source>
</evidence>
<dbReference type="InterPro" id="IPR038318">
    <property type="entry name" value="KdpD_sf"/>
</dbReference>
<keyword evidence="4" id="KW-0597">Phosphoprotein</keyword>
<dbReference type="SMART" id="SM00388">
    <property type="entry name" value="HisKA"/>
    <property type="match status" value="1"/>
</dbReference>
<dbReference type="Proteomes" id="UP001158045">
    <property type="component" value="Unassembled WGS sequence"/>
</dbReference>
<evidence type="ECO:0000256" key="2">
    <source>
        <dbReference type="ARBA" id="ARBA00004141"/>
    </source>
</evidence>
<comment type="subcellular location">
    <subcellularLocation>
        <location evidence="2">Membrane</location>
        <topology evidence="2">Multi-pass membrane protein</topology>
    </subcellularLocation>
</comment>
<keyword evidence="6 13" id="KW-0812">Transmembrane</keyword>
<keyword evidence="12 13" id="KW-0472">Membrane</keyword>
<feature type="transmembrane region" description="Helical" evidence="13">
    <location>
        <begin position="12"/>
        <end position="33"/>
    </location>
</feature>
<evidence type="ECO:0000256" key="9">
    <source>
        <dbReference type="ARBA" id="ARBA00022840"/>
    </source>
</evidence>
<evidence type="ECO:0000256" key="11">
    <source>
        <dbReference type="ARBA" id="ARBA00023012"/>
    </source>
</evidence>
<keyword evidence="10 13" id="KW-1133">Transmembrane helix</keyword>
<dbReference type="InterPro" id="IPR004358">
    <property type="entry name" value="Sig_transdc_His_kin-like_C"/>
</dbReference>
<keyword evidence="7" id="KW-0547">Nucleotide-binding</keyword>
<dbReference type="CDD" id="cd00082">
    <property type="entry name" value="HisKA"/>
    <property type="match status" value="1"/>
</dbReference>
<dbReference type="PROSITE" id="PS50109">
    <property type="entry name" value="HIS_KIN"/>
    <property type="match status" value="1"/>
</dbReference>
<dbReference type="EMBL" id="JARYZI010000008">
    <property type="protein sequence ID" value="MDH8678994.1"/>
    <property type="molecule type" value="Genomic_DNA"/>
</dbReference>
<dbReference type="Gene3D" id="1.10.287.130">
    <property type="match status" value="1"/>
</dbReference>
<evidence type="ECO:0000256" key="1">
    <source>
        <dbReference type="ARBA" id="ARBA00000085"/>
    </source>
</evidence>
<keyword evidence="11" id="KW-0902">Two-component regulatory system</keyword>
<proteinExistence type="predicted"/>
<feature type="transmembrane region" description="Helical" evidence="13">
    <location>
        <begin position="45"/>
        <end position="73"/>
    </location>
</feature>
<evidence type="ECO:0000256" key="4">
    <source>
        <dbReference type="ARBA" id="ARBA00022553"/>
    </source>
</evidence>
<evidence type="ECO:0000313" key="16">
    <source>
        <dbReference type="Proteomes" id="UP001158045"/>
    </source>
</evidence>
<keyword evidence="5" id="KW-0808">Transferase</keyword>
<dbReference type="PANTHER" id="PTHR45569:SF1">
    <property type="entry name" value="SENSOR PROTEIN KDPD"/>
    <property type="match status" value="1"/>
</dbReference>
<sequence>MIYKYLTDKRKIGFKLLLMSLFILLASVVGIVFKKMGFPETNIVIVYLLTVLVYARLVDGIAIGIVASILATLAFNYFFTVPYLSLSVLDSSYVITFVIMTVTSIITSTMTSLVKKSELIAREKEAESNTLFKLTNQLTDAYDIEVIASIVVDALTDRFSTNAAILCFDEDGTPENAYVQRNKAGDQVCRNVKEKKEIKRKIENLHESYYEGDEFHDWPIYGRESILGIVRIPLEEAQKMDEIQNRLLHSMIESTALAMDRIRVSNQRIREREEAIQERYRGTLLRSISHDLRTPLAGIMGTSEMLLDMTEAIDQRYILIDNIYNDAKWLHALVENILCLTRLQEGKLVLKKQLEVVEEIVGSAVERFLLRAKGREVIVEVPEEAFSVPMDAKLIEQVLLNLLDNAHKFTSIDSEISIAVGILKTSRIALFTVKDSGSGISTLDLPHVLDQFYTGKNENSSSKSGMGLGLSICDAIIRAHDGTITIENRKDSNGLEVTFSLPLEEQIND</sequence>
<dbReference type="SUPFAM" id="SSF47384">
    <property type="entry name" value="Homodimeric domain of signal transducing histidine kinase"/>
    <property type="match status" value="1"/>
</dbReference>
<dbReference type="Gene3D" id="1.20.120.620">
    <property type="entry name" value="Backbone structure of the membrane domain of e. Coli histidine kinase receptor kdpd"/>
    <property type="match status" value="1"/>
</dbReference>
<dbReference type="EC" id="2.7.13.3" evidence="3"/>
<evidence type="ECO:0000256" key="5">
    <source>
        <dbReference type="ARBA" id="ARBA00022679"/>
    </source>
</evidence>
<organism evidence="15 16">
    <name type="scientific">Fusibacter bizertensis</name>
    <dbReference type="NCBI Taxonomy" id="1488331"/>
    <lineage>
        <taxon>Bacteria</taxon>
        <taxon>Bacillati</taxon>
        <taxon>Bacillota</taxon>
        <taxon>Clostridia</taxon>
        <taxon>Eubacteriales</taxon>
        <taxon>Eubacteriales Family XII. Incertae Sedis</taxon>
        <taxon>Fusibacter</taxon>
    </lineage>
</organism>
<protein>
    <recommendedName>
        <fullName evidence="3">histidine kinase</fullName>
        <ecNumber evidence="3">2.7.13.3</ecNumber>
    </recommendedName>
</protein>
<name>A0ABT6NEY9_9FIRM</name>
<dbReference type="Pfam" id="PF00512">
    <property type="entry name" value="HisKA"/>
    <property type="match status" value="1"/>
</dbReference>
<evidence type="ECO:0000256" key="6">
    <source>
        <dbReference type="ARBA" id="ARBA00022692"/>
    </source>
</evidence>
<dbReference type="SUPFAM" id="SSF55874">
    <property type="entry name" value="ATPase domain of HSP90 chaperone/DNA topoisomerase II/histidine kinase"/>
    <property type="match status" value="1"/>
</dbReference>
<evidence type="ECO:0000313" key="15">
    <source>
        <dbReference type="EMBL" id="MDH8678994.1"/>
    </source>
</evidence>
<keyword evidence="16" id="KW-1185">Reference proteome</keyword>
<dbReference type="InterPro" id="IPR029016">
    <property type="entry name" value="GAF-like_dom_sf"/>
</dbReference>
<dbReference type="Gene3D" id="3.30.450.40">
    <property type="match status" value="1"/>
</dbReference>
<dbReference type="InterPro" id="IPR005467">
    <property type="entry name" value="His_kinase_dom"/>
</dbReference>
<keyword evidence="9" id="KW-0067">ATP-binding</keyword>
<dbReference type="RefSeq" id="WP_281094889.1">
    <property type="nucleotide sequence ID" value="NZ_JARYZI010000008.1"/>
</dbReference>
<evidence type="ECO:0000256" key="7">
    <source>
        <dbReference type="ARBA" id="ARBA00022741"/>
    </source>
</evidence>
<dbReference type="InterPro" id="IPR052023">
    <property type="entry name" value="Histidine_kinase_KdpD"/>
</dbReference>
<dbReference type="InterPro" id="IPR036890">
    <property type="entry name" value="HATPase_C_sf"/>
</dbReference>
<dbReference type="PRINTS" id="PR00344">
    <property type="entry name" value="BCTRLSENSOR"/>
</dbReference>
<keyword evidence="8" id="KW-0418">Kinase</keyword>
<feature type="domain" description="Histidine kinase" evidence="14">
    <location>
        <begin position="287"/>
        <end position="505"/>
    </location>
</feature>
<comment type="caution">
    <text evidence="15">The sequence shown here is derived from an EMBL/GenBank/DDBJ whole genome shotgun (WGS) entry which is preliminary data.</text>
</comment>
<evidence type="ECO:0000256" key="12">
    <source>
        <dbReference type="ARBA" id="ARBA00023136"/>
    </source>
</evidence>
<evidence type="ECO:0000256" key="3">
    <source>
        <dbReference type="ARBA" id="ARBA00012438"/>
    </source>
</evidence>
<reference evidence="15 16" key="1">
    <citation type="submission" date="2023-04" db="EMBL/GenBank/DDBJ databases">
        <title>Fusibacter bizertensis strain WBS, isolated from littoral bottom sediments of the Arctic seas - biochemical and genomic analysis.</title>
        <authorList>
            <person name="Brioukhanov A.L."/>
        </authorList>
    </citation>
    <scope>NUCLEOTIDE SEQUENCE [LARGE SCALE GENOMIC DNA]</scope>
    <source>
        <strain evidence="15 16">WBS</strain>
    </source>
</reference>
<evidence type="ECO:0000256" key="13">
    <source>
        <dbReference type="SAM" id="Phobius"/>
    </source>
</evidence>
<dbReference type="SMART" id="SM00387">
    <property type="entry name" value="HATPase_c"/>
    <property type="match status" value="1"/>
</dbReference>
<evidence type="ECO:0000259" key="14">
    <source>
        <dbReference type="PROSITE" id="PS50109"/>
    </source>
</evidence>
<gene>
    <name evidence="15" type="ORF">QE109_12610</name>
</gene>
<comment type="catalytic activity">
    <reaction evidence="1">
        <text>ATP + protein L-histidine = ADP + protein N-phospho-L-histidine.</text>
        <dbReference type="EC" id="2.7.13.3"/>
    </reaction>
</comment>
<dbReference type="InterPro" id="IPR036097">
    <property type="entry name" value="HisK_dim/P_sf"/>
</dbReference>
<dbReference type="InterPro" id="IPR025201">
    <property type="entry name" value="KdpD_TM"/>
</dbReference>
<feature type="transmembrane region" description="Helical" evidence="13">
    <location>
        <begin position="93"/>
        <end position="114"/>
    </location>
</feature>